<evidence type="ECO:0000313" key="3">
    <source>
        <dbReference type="Proteomes" id="UP000001887"/>
    </source>
</evidence>
<dbReference type="SUPFAM" id="SSF53300">
    <property type="entry name" value="vWA-like"/>
    <property type="match status" value="1"/>
</dbReference>
<dbReference type="Pfam" id="PF01882">
    <property type="entry name" value="DUF58"/>
    <property type="match status" value="1"/>
</dbReference>
<protein>
    <recommendedName>
        <fullName evidence="1">DUF58 domain-containing protein</fullName>
    </recommendedName>
</protein>
<evidence type="ECO:0000259" key="1">
    <source>
        <dbReference type="Pfam" id="PF01882"/>
    </source>
</evidence>
<dbReference type="KEGG" id="psl:Psta_2915"/>
<dbReference type="EMBL" id="CP001848">
    <property type="protein sequence ID" value="ADB17580.1"/>
    <property type="molecule type" value="Genomic_DNA"/>
</dbReference>
<dbReference type="InterPro" id="IPR036465">
    <property type="entry name" value="vWFA_dom_sf"/>
</dbReference>
<dbReference type="eggNOG" id="COG1721">
    <property type="taxonomic scope" value="Bacteria"/>
</dbReference>
<dbReference type="PANTHER" id="PTHR33608">
    <property type="entry name" value="BLL2464 PROTEIN"/>
    <property type="match status" value="1"/>
</dbReference>
<dbReference type="Proteomes" id="UP000001887">
    <property type="component" value="Chromosome"/>
</dbReference>
<organism evidence="2 3">
    <name type="scientific">Pirellula staleyi (strain ATCC 27377 / DSM 6068 / ICPB 4128)</name>
    <name type="common">Pirella staleyi</name>
    <dbReference type="NCBI Taxonomy" id="530564"/>
    <lineage>
        <taxon>Bacteria</taxon>
        <taxon>Pseudomonadati</taxon>
        <taxon>Planctomycetota</taxon>
        <taxon>Planctomycetia</taxon>
        <taxon>Pirellulales</taxon>
        <taxon>Pirellulaceae</taxon>
        <taxon>Pirellula</taxon>
    </lineage>
</organism>
<proteinExistence type="predicted"/>
<accession>D2R8N9</accession>
<dbReference type="AlphaFoldDB" id="D2R8N9"/>
<keyword evidence="3" id="KW-1185">Reference proteome</keyword>
<gene>
    <name evidence="2" type="ordered locus">Psta_2915</name>
</gene>
<dbReference type="InterPro" id="IPR002881">
    <property type="entry name" value="DUF58"/>
</dbReference>
<dbReference type="PANTHER" id="PTHR33608:SF7">
    <property type="entry name" value="DUF58 DOMAIN-CONTAINING PROTEIN"/>
    <property type="match status" value="1"/>
</dbReference>
<sequence>MSTLNYFDPQTLAKLRSLRLRATHLVEGYVAGLHASPLRGFSIEFAEHRQYAPGDDLRYVDWKLFARTDKFYLKQFEDETNLIGYLVVDVSESMTFRSDDQGLSKLEYAQLLAAHLAWLVVGQNDSVALATFDRELRSVVRPASGPGHLKELVEILDQPARGEKTSAGPIFHELASRWKRRGIVVVLSDFLDDVKSMLAGLAHLRHRQHDVLLLHLLDRAEIDFPYEGSTLFKGLEAWPELTADPQLLRDAYQAEFKKYQQALEGGCRSQGIHYYQCITDQPLDRSIAEMLGHSSARSP</sequence>
<dbReference type="Gene3D" id="3.40.50.410">
    <property type="entry name" value="von Willebrand factor, type A domain"/>
    <property type="match status" value="1"/>
</dbReference>
<dbReference type="OrthoDB" id="9780819at2"/>
<feature type="domain" description="DUF58" evidence="1">
    <location>
        <begin position="47"/>
        <end position="259"/>
    </location>
</feature>
<reference evidence="2 3" key="1">
    <citation type="journal article" date="2009" name="Stand. Genomic Sci.">
        <title>Complete genome sequence of Pirellula staleyi type strain (ATCC 27377).</title>
        <authorList>
            <person name="Clum A."/>
            <person name="Tindall B.J."/>
            <person name="Sikorski J."/>
            <person name="Ivanova N."/>
            <person name="Mavrommatis K."/>
            <person name="Lucas S."/>
            <person name="Glavina del Rio T."/>
            <person name="Nolan M."/>
            <person name="Chen F."/>
            <person name="Tice H."/>
            <person name="Pitluck S."/>
            <person name="Cheng J.F."/>
            <person name="Chertkov O."/>
            <person name="Brettin T."/>
            <person name="Han C."/>
            <person name="Detter J.C."/>
            <person name="Kuske C."/>
            <person name="Bruce D."/>
            <person name="Goodwin L."/>
            <person name="Ovchinikova G."/>
            <person name="Pati A."/>
            <person name="Mikhailova N."/>
            <person name="Chen A."/>
            <person name="Palaniappan K."/>
            <person name="Land M."/>
            <person name="Hauser L."/>
            <person name="Chang Y.J."/>
            <person name="Jeffries C.D."/>
            <person name="Chain P."/>
            <person name="Rohde M."/>
            <person name="Goker M."/>
            <person name="Bristow J."/>
            <person name="Eisen J.A."/>
            <person name="Markowitz V."/>
            <person name="Hugenholtz P."/>
            <person name="Kyrpides N.C."/>
            <person name="Klenk H.P."/>
            <person name="Lapidus A."/>
        </authorList>
    </citation>
    <scope>NUCLEOTIDE SEQUENCE [LARGE SCALE GENOMIC DNA]</scope>
    <source>
        <strain evidence="3">ATCC 27377 / DSM 6068 / ICPB 4128</strain>
    </source>
</reference>
<evidence type="ECO:0000313" key="2">
    <source>
        <dbReference type="EMBL" id="ADB17580.1"/>
    </source>
</evidence>
<name>D2R8N9_PIRSD</name>
<dbReference type="HOGENOM" id="CLU_054927_3_1_0"/>
<dbReference type="STRING" id="530564.Psta_2915"/>